<sequence>VKEKDIFDCAFVKPPKKNKRSQINE</sequence>
<organism evidence="1">
    <name type="scientific">marine metagenome</name>
    <dbReference type="NCBI Taxonomy" id="408172"/>
    <lineage>
        <taxon>unclassified sequences</taxon>
        <taxon>metagenomes</taxon>
        <taxon>ecological metagenomes</taxon>
    </lineage>
</organism>
<reference evidence="1" key="1">
    <citation type="submission" date="2018-05" db="EMBL/GenBank/DDBJ databases">
        <authorList>
            <person name="Lanie J.A."/>
            <person name="Ng W.-L."/>
            <person name="Kazmierczak K.M."/>
            <person name="Andrzejewski T.M."/>
            <person name="Davidsen T.M."/>
            <person name="Wayne K.J."/>
            <person name="Tettelin H."/>
            <person name="Glass J.I."/>
            <person name="Rusch D."/>
            <person name="Podicherti R."/>
            <person name="Tsui H.-C.T."/>
            <person name="Winkler M.E."/>
        </authorList>
    </citation>
    <scope>NUCLEOTIDE SEQUENCE</scope>
</reference>
<proteinExistence type="predicted"/>
<name>A0A381XBU1_9ZZZZ</name>
<gene>
    <name evidence="1" type="ORF">METZ01_LOCUS114886</name>
</gene>
<accession>A0A381XBU1</accession>
<protein>
    <submittedName>
        <fullName evidence="1">Uncharacterized protein</fullName>
    </submittedName>
</protein>
<dbReference type="AlphaFoldDB" id="A0A381XBU1"/>
<dbReference type="EMBL" id="UINC01014563">
    <property type="protein sequence ID" value="SVA62032.1"/>
    <property type="molecule type" value="Genomic_DNA"/>
</dbReference>
<feature type="non-terminal residue" evidence="1">
    <location>
        <position position="1"/>
    </location>
</feature>
<evidence type="ECO:0000313" key="1">
    <source>
        <dbReference type="EMBL" id="SVA62032.1"/>
    </source>
</evidence>